<dbReference type="KEGG" id="vde:111246954"/>
<dbReference type="GO" id="GO:0006995">
    <property type="term" value="P:cellular response to nitrogen starvation"/>
    <property type="evidence" value="ECO:0007669"/>
    <property type="project" value="TreeGrafter"/>
</dbReference>
<keyword evidence="5 7" id="KW-0072">Autophagy</keyword>
<feature type="active site" description="Glycyl thioester intermediate" evidence="6">
    <location>
        <position position="609"/>
    </location>
</feature>
<dbReference type="GO" id="GO:0015031">
    <property type="term" value="P:protein transport"/>
    <property type="evidence" value="ECO:0007669"/>
    <property type="project" value="UniProtKB-UniRule"/>
</dbReference>
<dbReference type="GO" id="GO:0000045">
    <property type="term" value="P:autophagosome assembly"/>
    <property type="evidence" value="ECO:0007669"/>
    <property type="project" value="TreeGrafter"/>
</dbReference>
<dbReference type="Gene3D" id="3.40.140.100">
    <property type="entry name" value="Ubiquitin-like modifier-activating enzyme ATG7 C-terminal domain"/>
    <property type="match status" value="1"/>
</dbReference>
<dbReference type="GO" id="GO:0032446">
    <property type="term" value="P:protein modification by small protein conjugation"/>
    <property type="evidence" value="ECO:0007669"/>
    <property type="project" value="TreeGrafter"/>
</dbReference>
<evidence type="ECO:0000259" key="9">
    <source>
        <dbReference type="Pfam" id="PF00899"/>
    </source>
</evidence>
<dbReference type="PANTHER" id="PTHR10953">
    <property type="entry name" value="UBIQUITIN-ACTIVATING ENZYME E1"/>
    <property type="match status" value="1"/>
</dbReference>
<feature type="compositionally biased region" description="Polar residues" evidence="8">
    <location>
        <begin position="67"/>
        <end position="84"/>
    </location>
</feature>
<dbReference type="EnsemblMetazoa" id="XM_022797402">
    <property type="protein sequence ID" value="XP_022653137"/>
    <property type="gene ID" value="LOC111246954"/>
</dbReference>
<keyword evidence="4 7" id="KW-0653">Protein transport</keyword>
<proteinExistence type="inferred from homology"/>
<evidence type="ECO:0000256" key="5">
    <source>
        <dbReference type="ARBA" id="ARBA00023006"/>
    </source>
</evidence>
<organism evidence="11 12">
    <name type="scientific">Varroa destructor</name>
    <name type="common">Honeybee mite</name>
    <dbReference type="NCBI Taxonomy" id="109461"/>
    <lineage>
        <taxon>Eukaryota</taxon>
        <taxon>Metazoa</taxon>
        <taxon>Ecdysozoa</taxon>
        <taxon>Arthropoda</taxon>
        <taxon>Chelicerata</taxon>
        <taxon>Arachnida</taxon>
        <taxon>Acari</taxon>
        <taxon>Parasitiformes</taxon>
        <taxon>Mesostigmata</taxon>
        <taxon>Gamasina</taxon>
        <taxon>Dermanyssoidea</taxon>
        <taxon>Varroidae</taxon>
        <taxon>Varroa</taxon>
    </lineage>
</organism>
<dbReference type="GO" id="GO:0000407">
    <property type="term" value="C:phagophore assembly site"/>
    <property type="evidence" value="ECO:0007669"/>
    <property type="project" value="UniProtKB-SubCell"/>
</dbReference>
<dbReference type="GO" id="GO:0034727">
    <property type="term" value="P:piecemeal microautophagy of the nucleus"/>
    <property type="evidence" value="ECO:0007669"/>
    <property type="project" value="TreeGrafter"/>
</dbReference>
<evidence type="ECO:0000256" key="3">
    <source>
        <dbReference type="ARBA" id="ARBA00022448"/>
    </source>
</evidence>
<dbReference type="Pfam" id="PF00899">
    <property type="entry name" value="ThiF"/>
    <property type="match status" value="1"/>
</dbReference>
<dbReference type="InterPro" id="IPR045886">
    <property type="entry name" value="ThiF/MoeB/HesA"/>
</dbReference>
<dbReference type="NCBIfam" id="TIGR01381">
    <property type="entry name" value="E1_like_apg7"/>
    <property type="match status" value="1"/>
</dbReference>
<dbReference type="RefSeq" id="XP_022653137.1">
    <property type="nucleotide sequence ID" value="XM_022797402.1"/>
</dbReference>
<protein>
    <recommendedName>
        <fullName evidence="2 7">Ubiquitin-like modifier-activating enzyme ATG7</fullName>
    </recommendedName>
    <alternativeName>
        <fullName evidence="7">Autophagy-related protein 7</fullName>
    </alternativeName>
</protein>
<evidence type="ECO:0000256" key="1">
    <source>
        <dbReference type="ARBA" id="ARBA00010931"/>
    </source>
</evidence>
<sequence>MKIERGAEKRKRAMGKIGPNGLHLPLDLSLSSPLPVCVCLNSAGFLPLSVIAAYVLNQLTSLNVNTKRDSSGSLGSESRMPSHSQSEDPLRYLPFTSQIDLNFWHKLSTKKLNELKLSEEPVKFRAEYDINHNIPRAIASIGYNALREENYPQLSLRGVLFNKNSIESFKRCDKNNLVKEAVIKMVEAIISGEALRHPSEHLCPIILLSFADLKKFDYVYWCAFPALGLPPQVKFTQVDPLRLINDDDFNEDKMNRIAGISEGKMFVLLDRITLEELPLEEVRRKCSTHVYVVFADPSGDANFPGWPLRGLILTIAYHMPEIANSEHTGVYTVISLRGSRIHNYNKSRIFRVRLQKVSLDSEFMSLSKFVGWEENQQGENKPRRLNLSSSMDPKMLAESAVDLNLKLMRWRLAPDINLECVSKTKCLLLGSGTLGCNVARSLLGWGVRRITFVDSGDVSYSNPVRQSLFTFDDSLNGGRPKAEAAAESCKKIFPGVDARHVRMKIPMPGHGSVTPEYKKETSEAIKQLEDLIEDHDAIFLLLDTREARWLPTLFGAAKKKIVINAALGFDTFLVMRHGVGGSNELGCYFCNDVVAPTNSTRDRSLDQQCTVSRPGISQMAAGFATELMVSLLSHPKRNDAPAESPVEQIGDPEGCATDLVGTALNNSSVLGPVPHQIRYFLSRYHFMTPNSTAFYMCTACSPKVVSEYMSSGFDFIFKALTEENFLEKFTGLADMHAITKDIDIIALGDSDNESSMSNGSLLG</sequence>
<evidence type="ECO:0000259" key="10">
    <source>
        <dbReference type="Pfam" id="PF16420"/>
    </source>
</evidence>
<dbReference type="GO" id="GO:0019778">
    <property type="term" value="F:Atg12 activating enzyme activity"/>
    <property type="evidence" value="ECO:0007669"/>
    <property type="project" value="TreeGrafter"/>
</dbReference>
<dbReference type="InterPro" id="IPR042523">
    <property type="entry name" value="Atg7_N_2"/>
</dbReference>
<comment type="subunit">
    <text evidence="7">Homodimer.</text>
</comment>
<evidence type="ECO:0000256" key="6">
    <source>
        <dbReference type="PIRSR" id="PIRSR606285-1"/>
    </source>
</evidence>
<name>A0A7M7JLN2_VARDE</name>
<evidence type="ECO:0000256" key="8">
    <source>
        <dbReference type="SAM" id="MobiDB-lite"/>
    </source>
</evidence>
<feature type="domain" description="THIF-type NAD/FAD binding fold" evidence="9">
    <location>
        <begin position="409"/>
        <end position="636"/>
    </location>
</feature>
<dbReference type="GO" id="GO:0019779">
    <property type="term" value="F:Atg8 activating enzyme activity"/>
    <property type="evidence" value="ECO:0007669"/>
    <property type="project" value="TreeGrafter"/>
</dbReference>
<dbReference type="GO" id="GO:0000422">
    <property type="term" value="P:autophagy of mitochondrion"/>
    <property type="evidence" value="ECO:0007669"/>
    <property type="project" value="TreeGrafter"/>
</dbReference>
<dbReference type="SUPFAM" id="SSF69572">
    <property type="entry name" value="Activating enzymes of the ubiquitin-like proteins"/>
    <property type="match status" value="1"/>
</dbReference>
<dbReference type="Gene3D" id="3.40.140.70">
    <property type="entry name" value="Ubiquitin-like modifier-activating enzyme ATG7 N-terminal domain"/>
    <property type="match status" value="1"/>
</dbReference>
<dbReference type="InterPro" id="IPR042522">
    <property type="entry name" value="Atg7_N_1"/>
</dbReference>
<dbReference type="FunFam" id="3.40.50.720:FF:000243">
    <property type="entry name" value="Ubiquitin-like modifier-activating enzyme ATG7"/>
    <property type="match status" value="1"/>
</dbReference>
<dbReference type="Gene3D" id="3.40.50.720">
    <property type="entry name" value="NAD(P)-binding Rossmann-like Domain"/>
    <property type="match status" value="1"/>
</dbReference>
<comment type="function">
    <text evidence="7">E1-like activating enzyme involved in the 2 ubiquitin-like systems required for autophagy.</text>
</comment>
<dbReference type="InterPro" id="IPR032197">
    <property type="entry name" value="Atg7_N"/>
</dbReference>
<evidence type="ECO:0000313" key="11">
    <source>
        <dbReference type="EnsemblMetazoa" id="XP_022653137"/>
    </source>
</evidence>
<dbReference type="FunCoup" id="A0A7M7JLN2">
    <property type="interactions" value="912"/>
</dbReference>
<dbReference type="OMA" id="RQIWDAI"/>
<dbReference type="AlphaFoldDB" id="A0A7M7JLN2"/>
<dbReference type="InterPro" id="IPR000594">
    <property type="entry name" value="ThiF_NAD_FAD-bd"/>
</dbReference>
<comment type="subcellular location">
    <subcellularLocation>
        <location evidence="7">Cytoplasm</location>
    </subcellularLocation>
    <subcellularLocation>
        <location evidence="7">Preautophagosomal structure</location>
    </subcellularLocation>
</comment>
<keyword evidence="7" id="KW-0963">Cytoplasm</keyword>
<evidence type="ECO:0000256" key="7">
    <source>
        <dbReference type="RuleBase" id="RU366022"/>
    </source>
</evidence>
<keyword evidence="3 7" id="KW-0813">Transport</keyword>
<dbReference type="InterPro" id="IPR006285">
    <property type="entry name" value="Atg7"/>
</dbReference>
<dbReference type="GeneID" id="111246954"/>
<evidence type="ECO:0000256" key="4">
    <source>
        <dbReference type="ARBA" id="ARBA00022927"/>
    </source>
</evidence>
<dbReference type="Proteomes" id="UP000594260">
    <property type="component" value="Unplaced"/>
</dbReference>
<keyword evidence="7" id="KW-0833">Ubl conjugation pathway</keyword>
<accession>A0A7M7JLN2</accession>
<keyword evidence="12" id="KW-1185">Reference proteome</keyword>
<dbReference type="Pfam" id="PF16420">
    <property type="entry name" value="ATG7_N"/>
    <property type="match status" value="1"/>
</dbReference>
<evidence type="ECO:0000256" key="2">
    <source>
        <dbReference type="ARBA" id="ARBA00017647"/>
    </source>
</evidence>
<feature type="domain" description="Ubiquitin-like modifier-activating enzyme Atg7 N-terminal" evidence="10">
    <location>
        <begin position="90"/>
        <end position="391"/>
    </location>
</feature>
<comment type="similarity">
    <text evidence="1 7">Belongs to the ATG7 family.</text>
</comment>
<dbReference type="CTD" id="10533"/>
<feature type="region of interest" description="Disordered" evidence="8">
    <location>
        <begin position="67"/>
        <end position="89"/>
    </location>
</feature>
<dbReference type="InterPro" id="IPR035985">
    <property type="entry name" value="Ubiquitin-activating_enz"/>
</dbReference>
<dbReference type="PANTHER" id="PTHR10953:SF3">
    <property type="entry name" value="UBIQUITIN-LIKE MODIFIER-ACTIVATING ENZYME ATG7"/>
    <property type="match status" value="1"/>
</dbReference>
<dbReference type="OrthoDB" id="338614at2759"/>
<evidence type="ECO:0000313" key="12">
    <source>
        <dbReference type="Proteomes" id="UP000594260"/>
    </source>
</evidence>
<reference evidence="11" key="1">
    <citation type="submission" date="2021-01" db="UniProtKB">
        <authorList>
            <consortium name="EnsemblMetazoa"/>
        </authorList>
    </citation>
    <scope>IDENTIFICATION</scope>
</reference>
<dbReference type="InParanoid" id="A0A7M7JLN2"/>